<dbReference type="NCBIfam" id="NF001126">
    <property type="entry name" value="PRK00139.1-4"/>
    <property type="match status" value="1"/>
</dbReference>
<feature type="binding site" evidence="7">
    <location>
        <position position="481"/>
    </location>
    <ligand>
        <name>meso-2,6-diaminopimelate</name>
        <dbReference type="ChEBI" id="CHEBI:57791"/>
    </ligand>
</feature>
<feature type="binding site" evidence="7">
    <location>
        <position position="192"/>
    </location>
    <ligand>
        <name>UDP-N-acetyl-alpha-D-muramoyl-L-alanyl-D-glutamate</name>
        <dbReference type="ChEBI" id="CHEBI:83900"/>
    </ligand>
</feature>
<keyword evidence="4 7" id="KW-0573">Peptidoglycan synthesis</keyword>
<dbReference type="InterPro" id="IPR036565">
    <property type="entry name" value="Mur-like_cat_sf"/>
</dbReference>
<dbReference type="NCBIfam" id="TIGR01085">
    <property type="entry name" value="murE"/>
    <property type="match status" value="1"/>
</dbReference>
<dbReference type="InterPro" id="IPR005761">
    <property type="entry name" value="UDP-N-AcMur-Glu-dNH2Pim_ligase"/>
</dbReference>
<dbReference type="Proteomes" id="UP001212602">
    <property type="component" value="Unassembled WGS sequence"/>
</dbReference>
<dbReference type="InterPro" id="IPR035911">
    <property type="entry name" value="MurE/MurF_N"/>
</dbReference>
<dbReference type="EMBL" id="JAQIPB010000007">
    <property type="protein sequence ID" value="MDA7417876.1"/>
    <property type="molecule type" value="Genomic_DNA"/>
</dbReference>
<dbReference type="GO" id="GO:0005524">
    <property type="term" value="F:ATP binding"/>
    <property type="evidence" value="ECO:0007669"/>
    <property type="project" value="UniProtKB-UniRule"/>
</dbReference>
<reference evidence="12" key="1">
    <citation type="submission" date="2023-01" db="EMBL/GenBank/DDBJ databases">
        <title>Xenophilus mangrovi sp. nov., isolated from soil of Mangrove nature reserve.</title>
        <authorList>
            <person name="Xu S."/>
            <person name="Liu Z."/>
            <person name="Xu Y."/>
        </authorList>
    </citation>
    <scope>NUCLEOTIDE SEQUENCE</scope>
    <source>
        <strain evidence="12">YW8</strain>
    </source>
</reference>
<feature type="binding site" evidence="7">
    <location>
        <position position="485"/>
    </location>
    <ligand>
        <name>meso-2,6-diaminopimelate</name>
        <dbReference type="ChEBI" id="CHEBI:57791"/>
    </ligand>
</feature>
<dbReference type="EC" id="6.3.2.13" evidence="7"/>
<evidence type="ECO:0000259" key="11">
    <source>
        <dbReference type="Pfam" id="PF08245"/>
    </source>
</evidence>
<evidence type="ECO:0000256" key="3">
    <source>
        <dbReference type="ARBA" id="ARBA00022960"/>
    </source>
</evidence>
<keyword evidence="6 7" id="KW-0961">Cell wall biogenesis/degradation</keyword>
<evidence type="ECO:0000256" key="6">
    <source>
        <dbReference type="ARBA" id="ARBA00023316"/>
    </source>
</evidence>
<keyword evidence="7" id="KW-0963">Cytoplasm</keyword>
<dbReference type="SUPFAM" id="SSF53244">
    <property type="entry name" value="MurD-like peptide ligases, peptide-binding domain"/>
    <property type="match status" value="1"/>
</dbReference>
<feature type="binding site" evidence="7">
    <location>
        <position position="406"/>
    </location>
    <ligand>
        <name>meso-2,6-diaminopimelate</name>
        <dbReference type="ChEBI" id="CHEBI:57791"/>
    </ligand>
</feature>
<evidence type="ECO:0000256" key="2">
    <source>
        <dbReference type="ARBA" id="ARBA00022618"/>
    </source>
</evidence>
<comment type="function">
    <text evidence="7">Catalyzes the addition of meso-diaminopimelic acid to the nucleotide precursor UDP-N-acetylmuramoyl-L-alanyl-D-glutamate (UMAG) in the biosynthesis of bacterial cell-wall peptidoglycan.</text>
</comment>
<dbReference type="PANTHER" id="PTHR23135">
    <property type="entry name" value="MUR LIGASE FAMILY MEMBER"/>
    <property type="match status" value="1"/>
</dbReference>
<evidence type="ECO:0000256" key="8">
    <source>
        <dbReference type="RuleBase" id="RU004135"/>
    </source>
</evidence>
<feature type="binding site" evidence="7">
    <location>
        <begin position="430"/>
        <end position="433"/>
    </location>
    <ligand>
        <name>meso-2,6-diaminopimelate</name>
        <dbReference type="ChEBI" id="CHEBI:57791"/>
    </ligand>
</feature>
<dbReference type="InterPro" id="IPR004101">
    <property type="entry name" value="Mur_ligase_C"/>
</dbReference>
<comment type="caution">
    <text evidence="12">The sequence shown here is derived from an EMBL/GenBank/DDBJ whole genome shotgun (WGS) entry which is preliminary data.</text>
</comment>
<dbReference type="Pfam" id="PF02875">
    <property type="entry name" value="Mur_ligase_C"/>
    <property type="match status" value="1"/>
</dbReference>
<comment type="catalytic activity">
    <reaction evidence="7">
        <text>UDP-N-acetyl-alpha-D-muramoyl-L-alanyl-D-glutamate + meso-2,6-diaminopimelate + ATP = UDP-N-acetyl-alpha-D-muramoyl-L-alanyl-gamma-D-glutamyl-meso-2,6-diaminopimelate + ADP + phosphate + H(+)</text>
        <dbReference type="Rhea" id="RHEA:23676"/>
        <dbReference type="ChEBI" id="CHEBI:15378"/>
        <dbReference type="ChEBI" id="CHEBI:30616"/>
        <dbReference type="ChEBI" id="CHEBI:43474"/>
        <dbReference type="ChEBI" id="CHEBI:57791"/>
        <dbReference type="ChEBI" id="CHEBI:83900"/>
        <dbReference type="ChEBI" id="CHEBI:83905"/>
        <dbReference type="ChEBI" id="CHEBI:456216"/>
        <dbReference type="EC" id="6.3.2.13"/>
    </reaction>
</comment>
<comment type="cofactor">
    <cofactor evidence="7">
        <name>Mg(2+)</name>
        <dbReference type="ChEBI" id="CHEBI:18420"/>
    </cofactor>
</comment>
<comment type="pathway">
    <text evidence="7 8">Cell wall biogenesis; peptidoglycan biosynthesis.</text>
</comment>
<keyword evidence="7" id="KW-0067">ATP-binding</keyword>
<feature type="modified residue" description="N6-carboxylysine" evidence="7">
    <location>
        <position position="232"/>
    </location>
</feature>
<dbReference type="InterPro" id="IPR036615">
    <property type="entry name" value="Mur_ligase_C_dom_sf"/>
</dbReference>
<dbReference type="GO" id="GO:0009252">
    <property type="term" value="P:peptidoglycan biosynthetic process"/>
    <property type="evidence" value="ECO:0007669"/>
    <property type="project" value="UniProtKB-UniRule"/>
</dbReference>
<evidence type="ECO:0000256" key="1">
    <source>
        <dbReference type="ARBA" id="ARBA00005898"/>
    </source>
</evidence>
<dbReference type="GO" id="GO:0008360">
    <property type="term" value="P:regulation of cell shape"/>
    <property type="evidence" value="ECO:0007669"/>
    <property type="project" value="UniProtKB-KW"/>
</dbReference>
<keyword evidence="3 7" id="KW-0133">Cell shape</keyword>
<keyword evidence="2 7" id="KW-0132">Cell division</keyword>
<dbReference type="InterPro" id="IPR013221">
    <property type="entry name" value="Mur_ligase_cen"/>
</dbReference>
<proteinExistence type="inferred from homology"/>
<evidence type="ECO:0000256" key="5">
    <source>
        <dbReference type="ARBA" id="ARBA00023306"/>
    </source>
</evidence>
<dbReference type="HAMAP" id="MF_00208">
    <property type="entry name" value="MurE"/>
    <property type="match status" value="1"/>
</dbReference>
<dbReference type="GO" id="GO:0051301">
    <property type="term" value="P:cell division"/>
    <property type="evidence" value="ECO:0007669"/>
    <property type="project" value="UniProtKB-KW"/>
</dbReference>
<name>A0AAE3T1D3_9BURK</name>
<sequence length="513" mass="53447">MAATHAPLEPVLDVQAAVQWLRARGARALRVDSRAVQPGDAFIAWPGAATDGRAYVAAALAQGAVACLVEAEGVDAFDFGSGEGTLAAVACYAGLKAATGPIAAAWCDQPSQALDLLAVTGTNGKTSTAWWLAQALNAGQARPRCALIGTLGVGVPPALTYTGLTTPDPVTLQQSLREFADQGFDACAIEASSIGIVERRLDGTRIGVAVFTNFTQDHLDYHASMDAYWEAKAELFRWPGLRAAVINIDDLRGAALVQALIDRGTRGLDLWTTSAQGRPARLCAQEVGYGSGGLQFTVVEQGMAPVRLATGLTGDYNVANLLGVIGALRARGMALREAVAACADLDSVPGRMERVSAPGLAGPLPMAVVDYAHTPDALDKVLTGLRSVAGQRGGRLWCLFGCGGDRDPLKRPLMAAVAEARADVVVLTSDNPRSESPSAILSQVLRGFARPDAVQVQPERAQAIADALAQAAPQDVVLIAGKGHEAWQEIAGQRLPFSDRAHALAALEARSAA</sequence>
<evidence type="ECO:0000256" key="7">
    <source>
        <dbReference type="HAMAP-Rule" id="MF_00208"/>
    </source>
</evidence>
<dbReference type="Gene3D" id="3.40.1190.10">
    <property type="entry name" value="Mur-like, catalytic domain"/>
    <property type="match status" value="1"/>
</dbReference>
<comment type="similarity">
    <text evidence="1 7">Belongs to the MurCDEF family. MurE subfamily.</text>
</comment>
<dbReference type="GO" id="GO:0000287">
    <property type="term" value="F:magnesium ion binding"/>
    <property type="evidence" value="ECO:0007669"/>
    <property type="project" value="UniProtKB-UniRule"/>
</dbReference>
<accession>A0AAE3T1D3</accession>
<feature type="binding site" evidence="7">
    <location>
        <position position="33"/>
    </location>
    <ligand>
        <name>UDP-N-acetyl-alpha-D-muramoyl-L-alanyl-D-glutamate</name>
        <dbReference type="ChEBI" id="CHEBI:83900"/>
    </ligand>
</feature>
<keyword evidence="7" id="KW-0547">Nucleotide-binding</keyword>
<keyword evidence="7" id="KW-0460">Magnesium</keyword>
<evidence type="ECO:0000256" key="4">
    <source>
        <dbReference type="ARBA" id="ARBA00022984"/>
    </source>
</evidence>
<feature type="binding site" evidence="7">
    <location>
        <begin position="165"/>
        <end position="166"/>
    </location>
    <ligand>
        <name>UDP-N-acetyl-alpha-D-muramoyl-L-alanyl-D-glutamate</name>
        <dbReference type="ChEBI" id="CHEBI:83900"/>
    </ligand>
</feature>
<dbReference type="GO" id="GO:0005737">
    <property type="term" value="C:cytoplasm"/>
    <property type="evidence" value="ECO:0007669"/>
    <property type="project" value="UniProtKB-SubCell"/>
</dbReference>
<dbReference type="InterPro" id="IPR000713">
    <property type="entry name" value="Mur_ligase_N"/>
</dbReference>
<feature type="domain" description="Mur ligase central" evidence="11">
    <location>
        <begin position="119"/>
        <end position="327"/>
    </location>
</feature>
<keyword evidence="13" id="KW-1185">Reference proteome</keyword>
<dbReference type="SUPFAM" id="SSF63418">
    <property type="entry name" value="MurE/MurF N-terminal domain"/>
    <property type="match status" value="1"/>
</dbReference>
<feature type="binding site" evidence="7">
    <location>
        <position position="200"/>
    </location>
    <ligand>
        <name>UDP-N-acetyl-alpha-D-muramoyl-L-alanyl-D-glutamate</name>
        <dbReference type="ChEBI" id="CHEBI:83900"/>
    </ligand>
</feature>
<dbReference type="Pfam" id="PF01225">
    <property type="entry name" value="Mur_ligase"/>
    <property type="match status" value="1"/>
</dbReference>
<dbReference type="PANTHER" id="PTHR23135:SF4">
    <property type="entry name" value="UDP-N-ACETYLMURAMOYL-L-ALANYL-D-GLUTAMATE--2,6-DIAMINOPIMELATE LIGASE MURE HOMOLOG, CHLOROPLASTIC"/>
    <property type="match status" value="1"/>
</dbReference>
<dbReference type="AlphaFoldDB" id="A0AAE3T1D3"/>
<keyword evidence="5 7" id="KW-0131">Cell cycle</keyword>
<dbReference type="RefSeq" id="WP_271429110.1">
    <property type="nucleotide sequence ID" value="NZ_JAQIPB010000007.1"/>
</dbReference>
<comment type="caution">
    <text evidence="7">Lacks conserved residue(s) required for the propagation of feature annotation.</text>
</comment>
<comment type="subcellular location">
    <subcellularLocation>
        <location evidence="7 8">Cytoplasm</location>
    </subcellularLocation>
</comment>
<feature type="binding site" evidence="7">
    <location>
        <begin position="121"/>
        <end position="127"/>
    </location>
    <ligand>
        <name>ATP</name>
        <dbReference type="ChEBI" id="CHEBI:30616"/>
    </ligand>
</feature>
<dbReference type="Gene3D" id="3.90.190.20">
    <property type="entry name" value="Mur ligase, C-terminal domain"/>
    <property type="match status" value="1"/>
</dbReference>
<keyword evidence="7 12" id="KW-0436">Ligase</keyword>
<dbReference type="GO" id="GO:0008765">
    <property type="term" value="F:UDP-N-acetylmuramoylalanyl-D-glutamate-2,6-diaminopimelate ligase activity"/>
    <property type="evidence" value="ECO:0007669"/>
    <property type="project" value="UniProtKB-UniRule"/>
</dbReference>
<evidence type="ECO:0000259" key="10">
    <source>
        <dbReference type="Pfam" id="PF02875"/>
    </source>
</evidence>
<dbReference type="SUPFAM" id="SSF53623">
    <property type="entry name" value="MurD-like peptide ligases, catalytic domain"/>
    <property type="match status" value="1"/>
</dbReference>
<dbReference type="Gene3D" id="3.40.1390.10">
    <property type="entry name" value="MurE/MurF, N-terminal domain"/>
    <property type="match status" value="1"/>
</dbReference>
<evidence type="ECO:0000259" key="9">
    <source>
        <dbReference type="Pfam" id="PF01225"/>
    </source>
</evidence>
<gene>
    <name evidence="7" type="primary">murE</name>
    <name evidence="12" type="ORF">PGB34_16045</name>
</gene>
<feature type="domain" description="Mur ligase C-terminal" evidence="10">
    <location>
        <begin position="350"/>
        <end position="483"/>
    </location>
</feature>
<dbReference type="Pfam" id="PF08245">
    <property type="entry name" value="Mur_ligase_M"/>
    <property type="match status" value="1"/>
</dbReference>
<feature type="short sequence motif" description="Meso-diaminopimelate recognition motif" evidence="7">
    <location>
        <begin position="430"/>
        <end position="433"/>
    </location>
</feature>
<feature type="domain" description="Mur ligase N-terminal catalytic" evidence="9">
    <location>
        <begin position="29"/>
        <end position="73"/>
    </location>
</feature>
<evidence type="ECO:0000313" key="12">
    <source>
        <dbReference type="EMBL" id="MDA7417876.1"/>
    </source>
</evidence>
<protein>
    <recommendedName>
        <fullName evidence="7">UDP-N-acetylmuramoyl-L-alanyl-D-glutamate--2,6-diaminopimelate ligase</fullName>
        <ecNumber evidence="7">6.3.2.13</ecNumber>
    </recommendedName>
    <alternativeName>
        <fullName evidence="7">Meso-A2pm-adding enzyme</fullName>
    </alternativeName>
    <alternativeName>
        <fullName evidence="7">Meso-diaminopimelate-adding enzyme</fullName>
    </alternativeName>
    <alternativeName>
        <fullName evidence="7">UDP-MurNAc-L-Ala-D-Glu:meso-diaminopimelate ligase</fullName>
    </alternativeName>
    <alternativeName>
        <fullName evidence="7">UDP-MurNAc-tripeptide synthetase</fullName>
    </alternativeName>
    <alternativeName>
        <fullName evidence="7">UDP-N-acetylmuramyl-tripeptide synthetase</fullName>
    </alternativeName>
</protein>
<evidence type="ECO:0000313" key="13">
    <source>
        <dbReference type="Proteomes" id="UP001212602"/>
    </source>
</evidence>
<comment type="PTM">
    <text evidence="7">Carboxylation is probably crucial for Mg(2+) binding and, consequently, for the gamma-phosphate positioning of ATP.</text>
</comment>
<dbReference type="GO" id="GO:0071555">
    <property type="term" value="P:cell wall organization"/>
    <property type="evidence" value="ECO:0007669"/>
    <property type="project" value="UniProtKB-KW"/>
</dbReference>
<organism evidence="12 13">
    <name type="scientific">Xenophilus arseniciresistens</name>
    <dbReference type="NCBI Taxonomy" id="1283306"/>
    <lineage>
        <taxon>Bacteria</taxon>
        <taxon>Pseudomonadati</taxon>
        <taxon>Pseudomonadota</taxon>
        <taxon>Betaproteobacteria</taxon>
        <taxon>Burkholderiales</taxon>
        <taxon>Comamonadaceae</taxon>
        <taxon>Xenophilus</taxon>
    </lineage>
</organism>